<keyword evidence="4" id="KW-1185">Reference proteome</keyword>
<reference evidence="3" key="1">
    <citation type="journal article" date="2023" name="Mol. Phylogenet. Evol.">
        <title>Genome-scale phylogeny and comparative genomics of the fungal order Sordariales.</title>
        <authorList>
            <person name="Hensen N."/>
            <person name="Bonometti L."/>
            <person name="Westerberg I."/>
            <person name="Brannstrom I.O."/>
            <person name="Guillou S."/>
            <person name="Cros-Aarteil S."/>
            <person name="Calhoun S."/>
            <person name="Haridas S."/>
            <person name="Kuo A."/>
            <person name="Mondo S."/>
            <person name="Pangilinan J."/>
            <person name="Riley R."/>
            <person name="LaButti K."/>
            <person name="Andreopoulos B."/>
            <person name="Lipzen A."/>
            <person name="Chen C."/>
            <person name="Yan M."/>
            <person name="Daum C."/>
            <person name="Ng V."/>
            <person name="Clum A."/>
            <person name="Steindorff A."/>
            <person name="Ohm R.A."/>
            <person name="Martin F."/>
            <person name="Silar P."/>
            <person name="Natvig D.O."/>
            <person name="Lalanne C."/>
            <person name="Gautier V."/>
            <person name="Ament-Velasquez S.L."/>
            <person name="Kruys A."/>
            <person name="Hutchinson M.I."/>
            <person name="Powell A.J."/>
            <person name="Barry K."/>
            <person name="Miller A.N."/>
            <person name="Grigoriev I.V."/>
            <person name="Debuchy R."/>
            <person name="Gladieux P."/>
            <person name="Hiltunen Thoren M."/>
            <person name="Johannesson H."/>
        </authorList>
    </citation>
    <scope>NUCLEOTIDE SEQUENCE</scope>
    <source>
        <strain evidence="3">CBS 118394</strain>
    </source>
</reference>
<organism evidence="3 4">
    <name type="scientific">Apodospora peruviana</name>
    <dbReference type="NCBI Taxonomy" id="516989"/>
    <lineage>
        <taxon>Eukaryota</taxon>
        <taxon>Fungi</taxon>
        <taxon>Dikarya</taxon>
        <taxon>Ascomycota</taxon>
        <taxon>Pezizomycotina</taxon>
        <taxon>Sordariomycetes</taxon>
        <taxon>Sordariomycetidae</taxon>
        <taxon>Sordariales</taxon>
        <taxon>Lasiosphaeriaceae</taxon>
        <taxon>Apodospora</taxon>
    </lineage>
</organism>
<feature type="compositionally biased region" description="Polar residues" evidence="1">
    <location>
        <begin position="123"/>
        <end position="135"/>
    </location>
</feature>
<accession>A0AAE0HZF9</accession>
<dbReference type="EMBL" id="JAUEDM010000006">
    <property type="protein sequence ID" value="KAK3315670.1"/>
    <property type="molecule type" value="Genomic_DNA"/>
</dbReference>
<protein>
    <recommendedName>
        <fullName evidence="2">DUF7896 domain-containing protein</fullName>
    </recommendedName>
</protein>
<reference evidence="3" key="2">
    <citation type="submission" date="2023-06" db="EMBL/GenBank/DDBJ databases">
        <authorList>
            <consortium name="Lawrence Berkeley National Laboratory"/>
            <person name="Haridas S."/>
            <person name="Hensen N."/>
            <person name="Bonometti L."/>
            <person name="Westerberg I."/>
            <person name="Brannstrom I.O."/>
            <person name="Guillou S."/>
            <person name="Cros-Aarteil S."/>
            <person name="Calhoun S."/>
            <person name="Kuo A."/>
            <person name="Mondo S."/>
            <person name="Pangilinan J."/>
            <person name="Riley R."/>
            <person name="Labutti K."/>
            <person name="Andreopoulos B."/>
            <person name="Lipzen A."/>
            <person name="Chen C."/>
            <person name="Yanf M."/>
            <person name="Daum C."/>
            <person name="Ng V."/>
            <person name="Clum A."/>
            <person name="Steindorff A."/>
            <person name="Ohm R."/>
            <person name="Martin F."/>
            <person name="Silar P."/>
            <person name="Natvig D."/>
            <person name="Lalanne C."/>
            <person name="Gautier V."/>
            <person name="Ament-Velasquez S.L."/>
            <person name="Kruys A."/>
            <person name="Hutchinson M.I."/>
            <person name="Powell A.J."/>
            <person name="Barry K."/>
            <person name="Miller A.N."/>
            <person name="Grigoriev I.V."/>
            <person name="Debuchy R."/>
            <person name="Gladieux P."/>
            <person name="Thoren M.H."/>
            <person name="Johannesson H."/>
        </authorList>
    </citation>
    <scope>NUCLEOTIDE SEQUENCE</scope>
    <source>
        <strain evidence="3">CBS 118394</strain>
    </source>
</reference>
<proteinExistence type="predicted"/>
<evidence type="ECO:0000313" key="4">
    <source>
        <dbReference type="Proteomes" id="UP001283341"/>
    </source>
</evidence>
<name>A0AAE0HZF9_9PEZI</name>
<feature type="compositionally biased region" description="Low complexity" evidence="1">
    <location>
        <begin position="367"/>
        <end position="379"/>
    </location>
</feature>
<feature type="region of interest" description="Disordered" evidence="1">
    <location>
        <begin position="424"/>
        <end position="459"/>
    </location>
</feature>
<feature type="region of interest" description="Disordered" evidence="1">
    <location>
        <begin position="353"/>
        <end position="381"/>
    </location>
</feature>
<gene>
    <name evidence="3" type="ORF">B0H66DRAFT_628891</name>
</gene>
<dbReference type="InterPro" id="IPR057218">
    <property type="entry name" value="DUF7896"/>
</dbReference>
<feature type="region of interest" description="Disordered" evidence="1">
    <location>
        <begin position="296"/>
        <end position="319"/>
    </location>
</feature>
<dbReference type="PANTHER" id="PTHR42031">
    <property type="entry name" value="KEY LIME PATHOGENICITY PROTEIN"/>
    <property type="match status" value="1"/>
</dbReference>
<feature type="region of interest" description="Disordered" evidence="1">
    <location>
        <begin position="557"/>
        <end position="590"/>
    </location>
</feature>
<evidence type="ECO:0000313" key="3">
    <source>
        <dbReference type="EMBL" id="KAK3315670.1"/>
    </source>
</evidence>
<comment type="caution">
    <text evidence="3">The sequence shown here is derived from an EMBL/GenBank/DDBJ whole genome shotgun (WGS) entry which is preliminary data.</text>
</comment>
<evidence type="ECO:0000256" key="1">
    <source>
        <dbReference type="SAM" id="MobiDB-lite"/>
    </source>
</evidence>
<feature type="region of interest" description="Disordered" evidence="1">
    <location>
        <begin position="256"/>
        <end position="283"/>
    </location>
</feature>
<feature type="region of interest" description="Disordered" evidence="1">
    <location>
        <begin position="30"/>
        <end position="51"/>
    </location>
</feature>
<feature type="domain" description="DUF7896" evidence="2">
    <location>
        <begin position="504"/>
        <end position="603"/>
    </location>
</feature>
<sequence>MSQQSYEVQRLEALLRQKAEEARMIENQLHRARSSARSSVSTAPLDFDAVPGDYQVSLSRPSLNDHGRSRSNTVPRSAVAVSMVAADLGLKAKPEHGQQLQDQTRPMKRSKTTHQAVPPPSTGKMTRSSSNASPRMTMTPVKHNPFVAKGLGLVTPPLPPAPARNSYSGPGMLQDYLNQNPFQQPANAYIHGDSLYPEQPLRRPMEPLSTDGVEMNVDEFLSMREVDDSFSTTSPLQIPSGDLLSPDAAQFGIPSACGSMTSGPTIETAPMTRSNSTMNDNASISGHFNEMVRIHSQQSTRGGHARQDSFGHTQPVNHPSLLGKRAAMVDHDFLAMGANLPDYSHAYGSSAPVDSGLSEHHHAMEKSVSQSSTRSSSSSVGLADNEYGFLAQHLSMERSVSKDSTKSNQSLKFRAKEALARQNINAKSRNLQPKPAADQVKKVPVESAPSSNKGKDGKAVIQKAKYERPKHPKVKCTQCNENPEGFRGEHELRRHTEAKHKSTVKKWICRDPSEVGIHHTETPMKALRDCKQCSQAKQYGAYYNAAAHLRRTHFKMKPARKGAGSKGGSKGSSSNKADDEKRGGKGGGDWPSMAELKLWMVEVSVPMDQEGAFLPDGAESIGAVDADDLENELLDAQYGPQAAALRVGSGVAAYDMAAFAGVGGGFNNDLDGVDPSYQSLQGDLGPQGAADLYIDPSMYVSSSMRNMQPISSSGFDFHQSSSHQTQHHMPSSSMMSLDSHNYTSPVSSTATITQAGVFGEPHIPSHLARSDLNLDDMSFDLTFATESLIDGRVRVST</sequence>
<dbReference type="PANTHER" id="PTHR42031:SF1">
    <property type="entry name" value="KEY LIME PATHOGENICITY PROTEIN"/>
    <property type="match status" value="1"/>
</dbReference>
<feature type="compositionally biased region" description="Polar residues" evidence="1">
    <location>
        <begin position="258"/>
        <end position="283"/>
    </location>
</feature>
<dbReference type="AlphaFoldDB" id="A0AAE0HZF9"/>
<feature type="region of interest" description="Disordered" evidence="1">
    <location>
        <begin position="714"/>
        <end position="740"/>
    </location>
</feature>
<feature type="region of interest" description="Disordered" evidence="1">
    <location>
        <begin position="92"/>
        <end position="135"/>
    </location>
</feature>
<dbReference type="Pfam" id="PF25438">
    <property type="entry name" value="DUF7896"/>
    <property type="match status" value="1"/>
</dbReference>
<dbReference type="Proteomes" id="UP001283341">
    <property type="component" value="Unassembled WGS sequence"/>
</dbReference>
<evidence type="ECO:0000259" key="2">
    <source>
        <dbReference type="Pfam" id="PF25438"/>
    </source>
</evidence>